<dbReference type="Pfam" id="PF20431">
    <property type="entry name" value="E_motif"/>
    <property type="match status" value="1"/>
</dbReference>
<evidence type="ECO:0008006" key="6">
    <source>
        <dbReference type="Google" id="ProtNLM"/>
    </source>
</evidence>
<dbReference type="OrthoDB" id="185373at2759"/>
<dbReference type="PANTHER" id="PTHR47926:SF391">
    <property type="entry name" value="TETRATRICOPEPTIDE-LIKE HELICAL DOMAIN SUPERFAMILY"/>
    <property type="match status" value="1"/>
</dbReference>
<dbReference type="GO" id="GO:0009451">
    <property type="term" value="P:RNA modification"/>
    <property type="evidence" value="ECO:0007669"/>
    <property type="project" value="InterPro"/>
</dbReference>
<dbReference type="Gene3D" id="1.25.40.10">
    <property type="entry name" value="Tetratricopeptide repeat domain"/>
    <property type="match status" value="4"/>
</dbReference>
<dbReference type="EMBL" id="SPHZ02000006">
    <property type="protein sequence ID" value="KAF0912871.1"/>
    <property type="molecule type" value="Genomic_DNA"/>
</dbReference>
<feature type="repeat" description="PPR" evidence="3">
    <location>
        <begin position="347"/>
        <end position="381"/>
    </location>
</feature>
<evidence type="ECO:0000256" key="2">
    <source>
        <dbReference type="ARBA" id="ARBA00022946"/>
    </source>
</evidence>
<reference evidence="4 5" key="1">
    <citation type="submission" date="2019-11" db="EMBL/GenBank/DDBJ databases">
        <title>Whole genome sequence of Oryza granulata.</title>
        <authorList>
            <person name="Li W."/>
        </authorList>
    </citation>
    <scope>NUCLEOTIDE SEQUENCE [LARGE SCALE GENOMIC DNA]</scope>
    <source>
        <strain evidence="5">cv. Menghai</strain>
        <tissue evidence="4">Leaf</tissue>
    </source>
</reference>
<evidence type="ECO:0000256" key="3">
    <source>
        <dbReference type="PROSITE-ProRule" id="PRU00708"/>
    </source>
</evidence>
<dbReference type="PROSITE" id="PS51375">
    <property type="entry name" value="PPR"/>
    <property type="match status" value="4"/>
</dbReference>
<dbReference type="Proteomes" id="UP000479710">
    <property type="component" value="Unassembled WGS sequence"/>
</dbReference>
<dbReference type="PANTHER" id="PTHR47926">
    <property type="entry name" value="PENTATRICOPEPTIDE REPEAT-CONTAINING PROTEIN"/>
    <property type="match status" value="1"/>
</dbReference>
<dbReference type="InterPro" id="IPR011990">
    <property type="entry name" value="TPR-like_helical_dom_sf"/>
</dbReference>
<evidence type="ECO:0000313" key="5">
    <source>
        <dbReference type="Proteomes" id="UP000479710"/>
    </source>
</evidence>
<gene>
    <name evidence="4" type="ORF">E2562_019456</name>
</gene>
<keyword evidence="2" id="KW-0809">Transit peptide</keyword>
<feature type="repeat" description="PPR" evidence="3">
    <location>
        <begin position="72"/>
        <end position="106"/>
    </location>
</feature>
<feature type="repeat" description="PPR" evidence="3">
    <location>
        <begin position="244"/>
        <end position="278"/>
    </location>
</feature>
<protein>
    <recommendedName>
        <fullName evidence="6">Pentacotripeptide-repeat region of PRORP domain-containing protein</fullName>
    </recommendedName>
</protein>
<accession>A0A6G1DKD7</accession>
<proteinExistence type="predicted"/>
<dbReference type="Pfam" id="PF12854">
    <property type="entry name" value="PPR_1"/>
    <property type="match status" value="1"/>
</dbReference>
<dbReference type="Pfam" id="PF01535">
    <property type="entry name" value="PPR"/>
    <property type="match status" value="2"/>
</dbReference>
<dbReference type="NCBIfam" id="TIGR00756">
    <property type="entry name" value="PPR"/>
    <property type="match status" value="5"/>
</dbReference>
<organism evidence="4 5">
    <name type="scientific">Oryza meyeriana var. granulata</name>
    <dbReference type="NCBI Taxonomy" id="110450"/>
    <lineage>
        <taxon>Eukaryota</taxon>
        <taxon>Viridiplantae</taxon>
        <taxon>Streptophyta</taxon>
        <taxon>Embryophyta</taxon>
        <taxon>Tracheophyta</taxon>
        <taxon>Spermatophyta</taxon>
        <taxon>Magnoliopsida</taxon>
        <taxon>Liliopsida</taxon>
        <taxon>Poales</taxon>
        <taxon>Poaceae</taxon>
        <taxon>BOP clade</taxon>
        <taxon>Oryzoideae</taxon>
        <taxon>Oryzeae</taxon>
        <taxon>Oryzinae</taxon>
        <taxon>Oryza</taxon>
        <taxon>Oryza meyeriana</taxon>
    </lineage>
</organism>
<dbReference type="FunFam" id="1.25.40.10:FF:001132">
    <property type="entry name" value="Os03g0168550 protein"/>
    <property type="match status" value="1"/>
</dbReference>
<comment type="caution">
    <text evidence="4">The sequence shown here is derived from an EMBL/GenBank/DDBJ whole genome shotgun (WGS) entry which is preliminary data.</text>
</comment>
<keyword evidence="5" id="KW-1185">Reference proteome</keyword>
<evidence type="ECO:0000313" key="4">
    <source>
        <dbReference type="EMBL" id="KAF0912871.1"/>
    </source>
</evidence>
<evidence type="ECO:0000256" key="1">
    <source>
        <dbReference type="ARBA" id="ARBA00022737"/>
    </source>
</evidence>
<name>A0A6G1DKD7_9ORYZ</name>
<dbReference type="InterPro" id="IPR046848">
    <property type="entry name" value="E_motif"/>
</dbReference>
<dbReference type="AlphaFoldDB" id="A0A6G1DKD7"/>
<sequence length="536" mass="58978">MLRKSGTQRRQPPAWRRCRSLRQIKQMHALMVLRGFLSDPSELRELLFASAVAVRGAIVHAYLVFDQIPRPDRFMYNTLIRGAAHTAAPRDAVSLYARMVQRGGGGGVSGDGVRPDKLTFPFVLRACTAMGAGDTGAQVHAHVVKAGCESDAFVKNALIGMHASCGNLGVAAALFDGGAREDAVAWSAMIGGCASRGDIGAARDLFDECPVKDLVSWNVMITVYAKRGDMALARELFDQVPERDVVSWNAMISGYVRCGSHLHALELFEQMQRMGEKPDIVTMLSLLSACADSGDLDVGQRLHSSLSDMFSRNGFPVVLGNALIDMYAKCGSMKSALKVFWSMRDKDVSTWNSIVGGLALHGHVLESIDVFEKMLKDKVRPDEITFVAVLITCSHGGMVDKGREYFNLMQKRYRMEPNIKHYGCMVDMLGRAGLLKEAFEFIDKMKCEPNSVIWRTLLAACRVHGEIELAELANRQLLKARSDESGDYVLLSNIYASVGEWFGSEKMRKLMDDSGVNKEAGQTLVDGSVKDLTQSF</sequence>
<dbReference type="GO" id="GO:0003723">
    <property type="term" value="F:RNA binding"/>
    <property type="evidence" value="ECO:0007669"/>
    <property type="project" value="InterPro"/>
</dbReference>
<dbReference type="InterPro" id="IPR046960">
    <property type="entry name" value="PPR_At4g14850-like_plant"/>
</dbReference>
<keyword evidence="1" id="KW-0677">Repeat</keyword>
<dbReference type="Pfam" id="PF13041">
    <property type="entry name" value="PPR_2"/>
    <property type="match status" value="2"/>
</dbReference>
<dbReference type="FunFam" id="1.25.40.10:FF:000470">
    <property type="entry name" value="Pentatricopeptide repeat-containing protein At5g66520"/>
    <property type="match status" value="1"/>
</dbReference>
<dbReference type="InterPro" id="IPR002885">
    <property type="entry name" value="PPR_rpt"/>
</dbReference>
<feature type="repeat" description="PPR" evidence="3">
    <location>
        <begin position="213"/>
        <end position="243"/>
    </location>
</feature>
<dbReference type="FunFam" id="1.25.40.10:FF:000345">
    <property type="entry name" value="Pentatricopeptide repeat-containing protein"/>
    <property type="match status" value="1"/>
</dbReference>